<dbReference type="Proteomes" id="UP001595711">
    <property type="component" value="Unassembled WGS sequence"/>
</dbReference>
<comment type="caution">
    <text evidence="1">The sequence shown here is derived from an EMBL/GenBank/DDBJ whole genome shotgun (WGS) entry which is preliminary data.</text>
</comment>
<reference evidence="2" key="1">
    <citation type="journal article" date="2019" name="Int. J. Syst. Evol. Microbiol.">
        <title>The Global Catalogue of Microorganisms (GCM) 10K type strain sequencing project: providing services to taxonomists for standard genome sequencing and annotation.</title>
        <authorList>
            <consortium name="The Broad Institute Genomics Platform"/>
            <consortium name="The Broad Institute Genome Sequencing Center for Infectious Disease"/>
            <person name="Wu L."/>
            <person name="Ma J."/>
        </authorList>
    </citation>
    <scope>NUCLEOTIDE SEQUENCE [LARGE SCALE GENOMIC DNA]</scope>
    <source>
        <strain evidence="2">KCTC 42182</strain>
    </source>
</reference>
<dbReference type="EMBL" id="JBHRYJ010000001">
    <property type="protein sequence ID" value="MFC3674662.1"/>
    <property type="molecule type" value="Genomic_DNA"/>
</dbReference>
<sequence length="187" mass="20361">MPHPRKTLRAETVSRLRNIAGLADSVFPGRLLPLKASAMPAICVYTLHSDAQSQGAQTQPSFLDTCTLAIEVYVKAAGADCEDDMDDLIDQIEAAVLCDPTWRTACKLRRVDGITTSYKVDGKGDDIYIGAQLSLSVQFNTTFPPALDQTFAGVDLAVKPVEPRDPNLPFPPEDWQLSPFAKITVDP</sequence>
<dbReference type="InterPro" id="IPR038512">
    <property type="entry name" value="GpU-like_sf"/>
</dbReference>
<evidence type="ECO:0000313" key="2">
    <source>
        <dbReference type="Proteomes" id="UP001595711"/>
    </source>
</evidence>
<evidence type="ECO:0000313" key="1">
    <source>
        <dbReference type="EMBL" id="MFC3674662.1"/>
    </source>
</evidence>
<name>A0ABV7VCJ3_9PROT</name>
<proteinExistence type="predicted"/>
<protein>
    <submittedName>
        <fullName evidence="1">Uncharacterized protein</fullName>
    </submittedName>
</protein>
<accession>A0ABV7VCJ3</accession>
<gene>
    <name evidence="1" type="ORF">ACFOOQ_03845</name>
</gene>
<dbReference type="RefSeq" id="WP_379721997.1">
    <property type="nucleotide sequence ID" value="NZ_JBHRYJ010000001.1"/>
</dbReference>
<dbReference type="Gene3D" id="3.30.70.1700">
    <property type="entry name" value="Phage minor tail protein U"/>
    <property type="match status" value="1"/>
</dbReference>
<organism evidence="1 2">
    <name type="scientific">Ferrovibrio xuzhouensis</name>
    <dbReference type="NCBI Taxonomy" id="1576914"/>
    <lineage>
        <taxon>Bacteria</taxon>
        <taxon>Pseudomonadati</taxon>
        <taxon>Pseudomonadota</taxon>
        <taxon>Alphaproteobacteria</taxon>
        <taxon>Rhodospirillales</taxon>
        <taxon>Rhodospirillaceae</taxon>
        <taxon>Ferrovibrio</taxon>
    </lineage>
</organism>
<keyword evidence="2" id="KW-1185">Reference proteome</keyword>